<protein>
    <submittedName>
        <fullName evidence="1">Uncharacterized protein</fullName>
    </submittedName>
</protein>
<keyword evidence="2" id="KW-1185">Reference proteome</keyword>
<sequence length="95" mass="10659">MPHQSRGLDASFLEKFNFEVLNPEVVMPRSLESPQSGGRDASFFGKFNFEVVMPSQSQGRDASFLGKFNFEVLNPEVVMPHSLGSLILRFPIPRS</sequence>
<evidence type="ECO:0000313" key="2">
    <source>
        <dbReference type="Proteomes" id="UP000634136"/>
    </source>
</evidence>
<gene>
    <name evidence="1" type="ORF">G2W53_022026</name>
</gene>
<name>A0A834WIE1_9FABA</name>
<dbReference type="EMBL" id="JAAIUW010000007">
    <property type="protein sequence ID" value="KAF7823882.1"/>
    <property type="molecule type" value="Genomic_DNA"/>
</dbReference>
<evidence type="ECO:0000313" key="1">
    <source>
        <dbReference type="EMBL" id="KAF7823882.1"/>
    </source>
</evidence>
<comment type="caution">
    <text evidence="1">The sequence shown here is derived from an EMBL/GenBank/DDBJ whole genome shotgun (WGS) entry which is preliminary data.</text>
</comment>
<dbReference type="AlphaFoldDB" id="A0A834WIE1"/>
<reference evidence="1" key="1">
    <citation type="submission" date="2020-09" db="EMBL/GenBank/DDBJ databases">
        <title>Genome-Enabled Discovery of Anthraquinone Biosynthesis in Senna tora.</title>
        <authorList>
            <person name="Kang S.-H."/>
            <person name="Pandey R.P."/>
            <person name="Lee C.-M."/>
            <person name="Sim J.-S."/>
            <person name="Jeong J.-T."/>
            <person name="Choi B.-S."/>
            <person name="Jung M."/>
            <person name="Ginzburg D."/>
            <person name="Zhao K."/>
            <person name="Won S.Y."/>
            <person name="Oh T.-J."/>
            <person name="Yu Y."/>
            <person name="Kim N.-H."/>
            <person name="Lee O.R."/>
            <person name="Lee T.-H."/>
            <person name="Bashyal P."/>
            <person name="Kim T.-S."/>
            <person name="Lee W.-H."/>
            <person name="Kawkins C."/>
            <person name="Kim C.-K."/>
            <person name="Kim J.S."/>
            <person name="Ahn B.O."/>
            <person name="Rhee S.Y."/>
            <person name="Sohng J.K."/>
        </authorList>
    </citation>
    <scope>NUCLEOTIDE SEQUENCE</scope>
    <source>
        <tissue evidence="1">Leaf</tissue>
    </source>
</reference>
<proteinExistence type="predicted"/>
<organism evidence="1 2">
    <name type="scientific">Senna tora</name>
    <dbReference type="NCBI Taxonomy" id="362788"/>
    <lineage>
        <taxon>Eukaryota</taxon>
        <taxon>Viridiplantae</taxon>
        <taxon>Streptophyta</taxon>
        <taxon>Embryophyta</taxon>
        <taxon>Tracheophyta</taxon>
        <taxon>Spermatophyta</taxon>
        <taxon>Magnoliopsida</taxon>
        <taxon>eudicotyledons</taxon>
        <taxon>Gunneridae</taxon>
        <taxon>Pentapetalae</taxon>
        <taxon>rosids</taxon>
        <taxon>fabids</taxon>
        <taxon>Fabales</taxon>
        <taxon>Fabaceae</taxon>
        <taxon>Caesalpinioideae</taxon>
        <taxon>Cassia clade</taxon>
        <taxon>Senna</taxon>
    </lineage>
</organism>
<dbReference type="Proteomes" id="UP000634136">
    <property type="component" value="Unassembled WGS sequence"/>
</dbReference>
<accession>A0A834WIE1</accession>